<dbReference type="VEuPathDB" id="FungiDB:AMAG_15208"/>
<sequence length="288" mass="30681">MPLPLSTRPSTSTPTPTPGTRPLSACNCRRPSRGPVGSTEPLRHGRMVTFGDTHERTFSDDGVDRPSSGMSRSSSSSNLPHKRIDSAWSPVTPAETRCPSPACGMQPRVTVVVDTEADAVRSTPLMTPDPSPLIVAHFRSGRAASVQDTQSLPAFTCTTRSADRTDDDNETVSLPPGPKLGNILTLDESALHADSDPFPWSLLVPRAQARAEFDAECVASTLPAAPKAGETLVLDAAVLREHPPEPFPWALLAPRRSHRGAEPADIARLPAEAMDMHVPGYHCAPLGA</sequence>
<name>A0A0L0T811_ALLM3</name>
<feature type="compositionally biased region" description="Basic and acidic residues" evidence="1">
    <location>
        <begin position="52"/>
        <end position="64"/>
    </location>
</feature>
<protein>
    <submittedName>
        <fullName evidence="2">Uncharacterized protein</fullName>
    </submittedName>
</protein>
<dbReference type="AlphaFoldDB" id="A0A0L0T811"/>
<evidence type="ECO:0000313" key="3">
    <source>
        <dbReference type="Proteomes" id="UP000054350"/>
    </source>
</evidence>
<dbReference type="EMBL" id="GG745369">
    <property type="protein sequence ID" value="KNE70943.1"/>
    <property type="molecule type" value="Genomic_DNA"/>
</dbReference>
<evidence type="ECO:0000256" key="1">
    <source>
        <dbReference type="SAM" id="MobiDB-lite"/>
    </source>
</evidence>
<feature type="region of interest" description="Disordered" evidence="1">
    <location>
        <begin position="160"/>
        <end position="180"/>
    </location>
</feature>
<gene>
    <name evidence="2" type="ORF">AMAG_15208</name>
</gene>
<organism evidence="2 3">
    <name type="scientific">Allomyces macrogynus (strain ATCC 38327)</name>
    <name type="common">Allomyces javanicus var. macrogynus</name>
    <dbReference type="NCBI Taxonomy" id="578462"/>
    <lineage>
        <taxon>Eukaryota</taxon>
        <taxon>Fungi</taxon>
        <taxon>Fungi incertae sedis</taxon>
        <taxon>Blastocladiomycota</taxon>
        <taxon>Blastocladiomycetes</taxon>
        <taxon>Blastocladiales</taxon>
        <taxon>Blastocladiaceae</taxon>
        <taxon>Allomyces</taxon>
    </lineage>
</organism>
<evidence type="ECO:0000313" key="2">
    <source>
        <dbReference type="EMBL" id="KNE70943.1"/>
    </source>
</evidence>
<feature type="compositionally biased region" description="Low complexity" evidence="1">
    <location>
        <begin position="1"/>
        <end position="24"/>
    </location>
</feature>
<dbReference type="OrthoDB" id="10324626at2759"/>
<accession>A0A0L0T811</accession>
<proteinExistence type="predicted"/>
<feature type="compositionally biased region" description="Low complexity" evidence="1">
    <location>
        <begin position="67"/>
        <end position="77"/>
    </location>
</feature>
<keyword evidence="3" id="KW-1185">Reference proteome</keyword>
<dbReference type="Proteomes" id="UP000054350">
    <property type="component" value="Unassembled WGS sequence"/>
</dbReference>
<reference evidence="2 3" key="1">
    <citation type="submission" date="2009-11" db="EMBL/GenBank/DDBJ databases">
        <title>Annotation of Allomyces macrogynus ATCC 38327.</title>
        <authorList>
            <consortium name="The Broad Institute Genome Sequencing Platform"/>
            <person name="Russ C."/>
            <person name="Cuomo C."/>
            <person name="Burger G."/>
            <person name="Gray M.W."/>
            <person name="Holland P.W.H."/>
            <person name="King N."/>
            <person name="Lang F.B.F."/>
            <person name="Roger A.J."/>
            <person name="Ruiz-Trillo I."/>
            <person name="Young S.K."/>
            <person name="Zeng Q."/>
            <person name="Gargeya S."/>
            <person name="Fitzgerald M."/>
            <person name="Haas B."/>
            <person name="Abouelleil A."/>
            <person name="Alvarado L."/>
            <person name="Arachchi H.M."/>
            <person name="Berlin A."/>
            <person name="Chapman S.B."/>
            <person name="Gearin G."/>
            <person name="Goldberg J."/>
            <person name="Griggs A."/>
            <person name="Gujja S."/>
            <person name="Hansen M."/>
            <person name="Heiman D."/>
            <person name="Howarth C."/>
            <person name="Larimer J."/>
            <person name="Lui A."/>
            <person name="MacDonald P.J.P."/>
            <person name="McCowen C."/>
            <person name="Montmayeur A."/>
            <person name="Murphy C."/>
            <person name="Neiman D."/>
            <person name="Pearson M."/>
            <person name="Priest M."/>
            <person name="Roberts A."/>
            <person name="Saif S."/>
            <person name="Shea T."/>
            <person name="Sisk P."/>
            <person name="Stolte C."/>
            <person name="Sykes S."/>
            <person name="Wortman J."/>
            <person name="Nusbaum C."/>
            <person name="Birren B."/>
        </authorList>
    </citation>
    <scope>NUCLEOTIDE SEQUENCE [LARGE SCALE GENOMIC DNA]</scope>
    <source>
        <strain evidence="2 3">ATCC 38327</strain>
    </source>
</reference>
<reference evidence="3" key="2">
    <citation type="submission" date="2009-11" db="EMBL/GenBank/DDBJ databases">
        <title>The Genome Sequence of Allomyces macrogynus strain ATCC 38327.</title>
        <authorList>
            <consortium name="The Broad Institute Genome Sequencing Platform"/>
            <person name="Russ C."/>
            <person name="Cuomo C."/>
            <person name="Shea T."/>
            <person name="Young S.K."/>
            <person name="Zeng Q."/>
            <person name="Koehrsen M."/>
            <person name="Haas B."/>
            <person name="Borodovsky M."/>
            <person name="Guigo R."/>
            <person name="Alvarado L."/>
            <person name="Berlin A."/>
            <person name="Borenstein D."/>
            <person name="Chen Z."/>
            <person name="Engels R."/>
            <person name="Freedman E."/>
            <person name="Gellesch M."/>
            <person name="Goldberg J."/>
            <person name="Griggs A."/>
            <person name="Gujja S."/>
            <person name="Heiman D."/>
            <person name="Hepburn T."/>
            <person name="Howarth C."/>
            <person name="Jen D."/>
            <person name="Larson L."/>
            <person name="Lewis B."/>
            <person name="Mehta T."/>
            <person name="Park D."/>
            <person name="Pearson M."/>
            <person name="Roberts A."/>
            <person name="Saif S."/>
            <person name="Shenoy N."/>
            <person name="Sisk P."/>
            <person name="Stolte C."/>
            <person name="Sykes S."/>
            <person name="Walk T."/>
            <person name="White J."/>
            <person name="Yandava C."/>
            <person name="Burger G."/>
            <person name="Gray M.W."/>
            <person name="Holland P.W.H."/>
            <person name="King N."/>
            <person name="Lang F.B.F."/>
            <person name="Roger A.J."/>
            <person name="Ruiz-Trillo I."/>
            <person name="Lander E."/>
            <person name="Nusbaum C."/>
        </authorList>
    </citation>
    <scope>NUCLEOTIDE SEQUENCE [LARGE SCALE GENOMIC DNA]</scope>
    <source>
        <strain evidence="3">ATCC 38327</strain>
    </source>
</reference>
<feature type="region of interest" description="Disordered" evidence="1">
    <location>
        <begin position="1"/>
        <end position="85"/>
    </location>
</feature>